<feature type="non-terminal residue" evidence="2">
    <location>
        <position position="158"/>
    </location>
</feature>
<keyword evidence="3" id="KW-1185">Reference proteome</keyword>
<dbReference type="EMBL" id="OW152819">
    <property type="protein sequence ID" value="CAH2074251.1"/>
    <property type="molecule type" value="Genomic_DNA"/>
</dbReference>
<sequence>MRRTKKRYISSFVRGTRYAAAALGGVAGGRYSCARAVRSQDLAPKRSECRPSRPPRPPRVNTHAAHNAPRTEHHAAERGTACVRAGRRPRPAWHAVRRTRFGIGWAAMNCAYYQHGDTHPAPHNANNTYFNEGSGRAAPKPGRPGLNESPAIIKNAPN</sequence>
<evidence type="ECO:0000313" key="2">
    <source>
        <dbReference type="EMBL" id="CAH2074251.1"/>
    </source>
</evidence>
<organism evidence="2 3">
    <name type="scientific">Iphiclides podalirius</name>
    <name type="common">scarce swallowtail</name>
    <dbReference type="NCBI Taxonomy" id="110791"/>
    <lineage>
        <taxon>Eukaryota</taxon>
        <taxon>Metazoa</taxon>
        <taxon>Ecdysozoa</taxon>
        <taxon>Arthropoda</taxon>
        <taxon>Hexapoda</taxon>
        <taxon>Insecta</taxon>
        <taxon>Pterygota</taxon>
        <taxon>Neoptera</taxon>
        <taxon>Endopterygota</taxon>
        <taxon>Lepidoptera</taxon>
        <taxon>Glossata</taxon>
        <taxon>Ditrysia</taxon>
        <taxon>Papilionoidea</taxon>
        <taxon>Papilionidae</taxon>
        <taxon>Papilioninae</taxon>
        <taxon>Iphiclides</taxon>
    </lineage>
</organism>
<evidence type="ECO:0000256" key="1">
    <source>
        <dbReference type="SAM" id="MobiDB-lite"/>
    </source>
</evidence>
<name>A0ABN8J4B6_9NEOP</name>
<evidence type="ECO:0000313" key="3">
    <source>
        <dbReference type="Proteomes" id="UP000837857"/>
    </source>
</evidence>
<reference evidence="2" key="1">
    <citation type="submission" date="2022-03" db="EMBL/GenBank/DDBJ databases">
        <authorList>
            <person name="Martin H S."/>
        </authorList>
    </citation>
    <scope>NUCLEOTIDE SEQUENCE</scope>
</reference>
<accession>A0ABN8J4B6</accession>
<protein>
    <submittedName>
        <fullName evidence="2">Uncharacterized protein</fullName>
    </submittedName>
</protein>
<dbReference type="Proteomes" id="UP000837857">
    <property type="component" value="Chromosome 7"/>
</dbReference>
<feature type="region of interest" description="Disordered" evidence="1">
    <location>
        <begin position="123"/>
        <end position="158"/>
    </location>
</feature>
<feature type="region of interest" description="Disordered" evidence="1">
    <location>
        <begin position="42"/>
        <end position="90"/>
    </location>
</feature>
<gene>
    <name evidence="2" type="ORF">IPOD504_LOCUS15989</name>
</gene>
<proteinExistence type="predicted"/>